<protein>
    <submittedName>
        <fullName evidence="2">Uncharacterized protein</fullName>
    </submittedName>
</protein>
<name>A0A0C7KKJ5_XANCE</name>
<keyword evidence="2" id="KW-0614">Plasmid</keyword>
<gene>
    <name evidence="2" type="ORF">pXCCB1459_0025</name>
</gene>
<geneLocation type="plasmid" evidence="2">
    <name>I</name>
</geneLocation>
<reference evidence="2" key="1">
    <citation type="submission" date="2015-01" db="EMBL/GenBank/DDBJ databases">
        <authorList>
            <person name="Wibberg Daniel"/>
        </authorList>
    </citation>
    <scope>NUCLEOTIDE SEQUENCE</scope>
    <source>
        <strain evidence="2">B-1459</strain>
        <plasmid evidence="2">I</plasmid>
    </source>
</reference>
<dbReference type="EMBL" id="LN811400">
    <property type="protein sequence ID" value="CEO96454.1"/>
    <property type="molecule type" value="Genomic_DNA"/>
</dbReference>
<proteinExistence type="predicted"/>
<feature type="compositionally biased region" description="Basic residues" evidence="1">
    <location>
        <begin position="34"/>
        <end position="43"/>
    </location>
</feature>
<feature type="compositionally biased region" description="Pro residues" evidence="1">
    <location>
        <begin position="1"/>
        <end position="12"/>
    </location>
</feature>
<dbReference type="AlphaFoldDB" id="A0A0C7KKJ5"/>
<evidence type="ECO:0000256" key="1">
    <source>
        <dbReference type="SAM" id="MobiDB-lite"/>
    </source>
</evidence>
<sequence>MTNGAPEPPPAREPICARPLATPSVNVGHDATKKAKKPIRNSLRRNGAVKSSPRNAQKSDANATSMAAKVPRIADARGVIMPKPFENTATKLLSSAVRNPVVVGSITASF</sequence>
<organism evidence="2">
    <name type="scientific">Xanthomonas campestris pv. campestris</name>
    <dbReference type="NCBI Taxonomy" id="340"/>
    <lineage>
        <taxon>Bacteria</taxon>
        <taxon>Pseudomonadati</taxon>
        <taxon>Pseudomonadota</taxon>
        <taxon>Gammaproteobacteria</taxon>
        <taxon>Lysobacterales</taxon>
        <taxon>Lysobacteraceae</taxon>
        <taxon>Xanthomonas</taxon>
    </lineage>
</organism>
<feature type="region of interest" description="Disordered" evidence="1">
    <location>
        <begin position="1"/>
        <end position="69"/>
    </location>
</feature>
<evidence type="ECO:0000313" key="2">
    <source>
        <dbReference type="EMBL" id="CEO96454.1"/>
    </source>
</evidence>
<accession>A0A0C7KKJ5</accession>
<feature type="compositionally biased region" description="Polar residues" evidence="1">
    <location>
        <begin position="52"/>
        <end position="65"/>
    </location>
</feature>